<accession>A0A382PWZ4</accession>
<dbReference type="AlphaFoldDB" id="A0A382PWZ4"/>
<sequence>VSRFATRQARGHFLPAFILFCLLGEGLAAGEQSSTPPDRVAVIPFANITGNTADNWIG</sequence>
<feature type="non-terminal residue" evidence="1">
    <location>
        <position position="1"/>
    </location>
</feature>
<organism evidence="1">
    <name type="scientific">marine metagenome</name>
    <dbReference type="NCBI Taxonomy" id="408172"/>
    <lineage>
        <taxon>unclassified sequences</taxon>
        <taxon>metagenomes</taxon>
        <taxon>ecological metagenomes</taxon>
    </lineage>
</organism>
<gene>
    <name evidence="1" type="ORF">METZ01_LOCUS329446</name>
</gene>
<name>A0A382PWZ4_9ZZZZ</name>
<proteinExistence type="predicted"/>
<reference evidence="1" key="1">
    <citation type="submission" date="2018-05" db="EMBL/GenBank/DDBJ databases">
        <authorList>
            <person name="Lanie J.A."/>
            <person name="Ng W.-L."/>
            <person name="Kazmierczak K.M."/>
            <person name="Andrzejewski T.M."/>
            <person name="Davidsen T.M."/>
            <person name="Wayne K.J."/>
            <person name="Tettelin H."/>
            <person name="Glass J.I."/>
            <person name="Rusch D."/>
            <person name="Podicherti R."/>
            <person name="Tsui H.-C.T."/>
            <person name="Winkler M.E."/>
        </authorList>
    </citation>
    <scope>NUCLEOTIDE SEQUENCE</scope>
</reference>
<protein>
    <submittedName>
        <fullName evidence="1">Uncharacterized protein</fullName>
    </submittedName>
</protein>
<dbReference type="EMBL" id="UINC01109641">
    <property type="protein sequence ID" value="SVC76592.1"/>
    <property type="molecule type" value="Genomic_DNA"/>
</dbReference>
<evidence type="ECO:0000313" key="1">
    <source>
        <dbReference type="EMBL" id="SVC76592.1"/>
    </source>
</evidence>
<feature type="non-terminal residue" evidence="1">
    <location>
        <position position="58"/>
    </location>
</feature>